<dbReference type="Pfam" id="PF00589">
    <property type="entry name" value="Phage_integrase"/>
    <property type="match status" value="1"/>
</dbReference>
<evidence type="ECO:0000259" key="6">
    <source>
        <dbReference type="PROSITE" id="PS51898"/>
    </source>
</evidence>
<dbReference type="AlphaFoldDB" id="A0A7W7YHE2"/>
<dbReference type="PANTHER" id="PTHR30629:SF6">
    <property type="entry name" value="PROPHAGE INTEGRASE INTA-RELATED"/>
    <property type="match status" value="1"/>
</dbReference>
<organism evidence="8 9">
    <name type="scientific">Prosthecobacter dejongeii</name>
    <dbReference type="NCBI Taxonomy" id="48465"/>
    <lineage>
        <taxon>Bacteria</taxon>
        <taxon>Pseudomonadati</taxon>
        <taxon>Verrucomicrobiota</taxon>
        <taxon>Verrucomicrobiia</taxon>
        <taxon>Verrucomicrobiales</taxon>
        <taxon>Verrucomicrobiaceae</taxon>
        <taxon>Prosthecobacter</taxon>
    </lineage>
</organism>
<accession>A0A7W7YHE2</accession>
<dbReference type="GO" id="GO:0015074">
    <property type="term" value="P:DNA integration"/>
    <property type="evidence" value="ECO:0007669"/>
    <property type="project" value="UniProtKB-KW"/>
</dbReference>
<dbReference type="EMBL" id="JACHIF010000001">
    <property type="protein sequence ID" value="MBB5036174.1"/>
    <property type="molecule type" value="Genomic_DNA"/>
</dbReference>
<evidence type="ECO:0000313" key="9">
    <source>
        <dbReference type="Proteomes" id="UP000534294"/>
    </source>
</evidence>
<reference evidence="8 9" key="1">
    <citation type="submission" date="2020-08" db="EMBL/GenBank/DDBJ databases">
        <title>Genomic Encyclopedia of Type Strains, Phase IV (KMG-IV): sequencing the most valuable type-strain genomes for metagenomic binning, comparative biology and taxonomic classification.</title>
        <authorList>
            <person name="Goeker M."/>
        </authorList>
    </citation>
    <scope>NUCLEOTIDE SEQUENCE [LARGE SCALE GENOMIC DNA]</scope>
    <source>
        <strain evidence="8 9">DSM 12251</strain>
    </source>
</reference>
<dbReference type="Gene3D" id="1.10.150.130">
    <property type="match status" value="1"/>
</dbReference>
<dbReference type="PANTHER" id="PTHR30629">
    <property type="entry name" value="PROPHAGE INTEGRASE"/>
    <property type="match status" value="1"/>
</dbReference>
<feature type="domain" description="Tyr recombinase" evidence="6">
    <location>
        <begin position="182"/>
        <end position="358"/>
    </location>
</feature>
<evidence type="ECO:0000256" key="2">
    <source>
        <dbReference type="ARBA" id="ARBA00022908"/>
    </source>
</evidence>
<dbReference type="InterPro" id="IPR044068">
    <property type="entry name" value="CB"/>
</dbReference>
<evidence type="ECO:0000313" key="8">
    <source>
        <dbReference type="EMBL" id="MBB5036174.1"/>
    </source>
</evidence>
<keyword evidence="4" id="KW-0233">DNA recombination</keyword>
<keyword evidence="2" id="KW-0229">DNA integration</keyword>
<proteinExistence type="inferred from homology"/>
<evidence type="ECO:0000256" key="4">
    <source>
        <dbReference type="ARBA" id="ARBA00023172"/>
    </source>
</evidence>
<gene>
    <name evidence="8" type="ORF">HNQ64_000408</name>
</gene>
<dbReference type="RefSeq" id="WP_184204692.1">
    <property type="nucleotide sequence ID" value="NZ_JACHIF010000001.1"/>
</dbReference>
<dbReference type="Proteomes" id="UP000534294">
    <property type="component" value="Unassembled WGS sequence"/>
</dbReference>
<evidence type="ECO:0000259" key="7">
    <source>
        <dbReference type="PROSITE" id="PS51900"/>
    </source>
</evidence>
<dbReference type="Gene3D" id="1.10.443.10">
    <property type="entry name" value="Intergrase catalytic core"/>
    <property type="match status" value="1"/>
</dbReference>
<keyword evidence="9" id="KW-1185">Reference proteome</keyword>
<feature type="domain" description="Core-binding (CB)" evidence="7">
    <location>
        <begin position="77"/>
        <end position="159"/>
    </location>
</feature>
<keyword evidence="3 5" id="KW-0238">DNA-binding</keyword>
<name>A0A7W7YHE2_9BACT</name>
<dbReference type="InterPro" id="IPR050808">
    <property type="entry name" value="Phage_Integrase"/>
</dbReference>
<dbReference type="InterPro" id="IPR013762">
    <property type="entry name" value="Integrase-like_cat_sf"/>
</dbReference>
<evidence type="ECO:0000256" key="3">
    <source>
        <dbReference type="ARBA" id="ARBA00023125"/>
    </source>
</evidence>
<dbReference type="GO" id="GO:0006310">
    <property type="term" value="P:DNA recombination"/>
    <property type="evidence" value="ECO:0007669"/>
    <property type="project" value="UniProtKB-KW"/>
</dbReference>
<dbReference type="InterPro" id="IPR011010">
    <property type="entry name" value="DNA_brk_join_enz"/>
</dbReference>
<dbReference type="PROSITE" id="PS51898">
    <property type="entry name" value="TYR_RECOMBINASE"/>
    <property type="match status" value="1"/>
</dbReference>
<evidence type="ECO:0000256" key="1">
    <source>
        <dbReference type="ARBA" id="ARBA00008857"/>
    </source>
</evidence>
<evidence type="ECO:0000256" key="5">
    <source>
        <dbReference type="PROSITE-ProRule" id="PRU01248"/>
    </source>
</evidence>
<dbReference type="InterPro" id="IPR002104">
    <property type="entry name" value="Integrase_catalytic"/>
</dbReference>
<comment type="similarity">
    <text evidence="1">Belongs to the 'phage' integrase family.</text>
</comment>
<dbReference type="SUPFAM" id="SSF56349">
    <property type="entry name" value="DNA breaking-rejoining enzymes"/>
    <property type="match status" value="1"/>
</dbReference>
<protein>
    <submittedName>
        <fullName evidence="8">Integrase</fullName>
    </submittedName>
</protein>
<dbReference type="PROSITE" id="PS51900">
    <property type="entry name" value="CB"/>
    <property type="match status" value="1"/>
</dbReference>
<dbReference type="InterPro" id="IPR010998">
    <property type="entry name" value="Integrase_recombinase_N"/>
</dbReference>
<sequence length="372" mass="42241">MLHDSKASPSPAPEFLKVPGIPGLYRNARSGLYLGVKRVQGKRKERSLKTNDRKIAERRLKAWIDELGRVDSSVEKTTLEDLFKRLLAVDAGKSASSIDIIEGVRNDFLGWWPYGSKFQVRNVRPSHLEEWLAILGNRVSNSSYNRYAGVLKQAFELAVKDRMIASSPFDLVKTKSKRPSPVKRQIPTIEQFEAIIREVRAAPFTIHAQTSADFLEFLGLAGVGQAEASSLCWGDIDFERGQMTFRRHKTDIQFFVPIYEHLKPLLDKLLQKAGSPVSARQRLFKIKDANCALTNACRRLKLPHFSQRNLRQCLIRRLWQAGIDRKLIAKWQGHQDGGQLILDTYTEVFGSDDADYERQQLAKLSGTKHTAP</sequence>
<dbReference type="GO" id="GO:0003677">
    <property type="term" value="F:DNA binding"/>
    <property type="evidence" value="ECO:0007669"/>
    <property type="project" value="UniProtKB-UniRule"/>
</dbReference>
<comment type="caution">
    <text evidence="8">The sequence shown here is derived from an EMBL/GenBank/DDBJ whole genome shotgun (WGS) entry which is preliminary data.</text>
</comment>